<evidence type="ECO:0000256" key="1">
    <source>
        <dbReference type="SAM" id="MobiDB-lite"/>
    </source>
</evidence>
<dbReference type="AlphaFoldDB" id="A0AA39V5V5"/>
<dbReference type="SUPFAM" id="SSF51182">
    <property type="entry name" value="RmlC-like cupins"/>
    <property type="match status" value="1"/>
</dbReference>
<organism evidence="2 3">
    <name type="scientific">Cladonia borealis</name>
    <dbReference type="NCBI Taxonomy" id="184061"/>
    <lineage>
        <taxon>Eukaryota</taxon>
        <taxon>Fungi</taxon>
        <taxon>Dikarya</taxon>
        <taxon>Ascomycota</taxon>
        <taxon>Pezizomycotina</taxon>
        <taxon>Lecanoromycetes</taxon>
        <taxon>OSLEUM clade</taxon>
        <taxon>Lecanoromycetidae</taxon>
        <taxon>Lecanorales</taxon>
        <taxon>Lecanorineae</taxon>
        <taxon>Cladoniaceae</taxon>
        <taxon>Cladonia</taxon>
    </lineage>
</organism>
<dbReference type="CDD" id="cd02231">
    <property type="entry name" value="cupin_BLL6423-like"/>
    <property type="match status" value="1"/>
</dbReference>
<feature type="region of interest" description="Disordered" evidence="1">
    <location>
        <begin position="1"/>
        <end position="20"/>
    </location>
</feature>
<name>A0AA39V5V5_9LECA</name>
<proteinExistence type="predicted"/>
<reference evidence="2" key="1">
    <citation type="submission" date="2023-03" db="EMBL/GenBank/DDBJ databases">
        <title>Complete genome of Cladonia borealis.</title>
        <authorList>
            <person name="Park H."/>
        </authorList>
    </citation>
    <scope>NUCLEOTIDE SEQUENCE</scope>
    <source>
        <strain evidence="2">ANT050790</strain>
    </source>
</reference>
<gene>
    <name evidence="2" type="ORF">JMJ35_004060</name>
</gene>
<dbReference type="Proteomes" id="UP001166286">
    <property type="component" value="Unassembled WGS sequence"/>
</dbReference>
<dbReference type="InterPro" id="IPR014710">
    <property type="entry name" value="RmlC-like_jellyroll"/>
</dbReference>
<evidence type="ECO:0000313" key="2">
    <source>
        <dbReference type="EMBL" id="KAK0513074.1"/>
    </source>
</evidence>
<sequence length="178" mass="19144">MDSSSSAPLPNPNRYITDNDANGESFFSTALPPALPVANDLGGALMRLGYIEAQPPALLTNDTDLKAYENALQNLPPLVPAGGGPAVWYIDTPPNSSSPLHRTVSLDIVIQLEGEIELTLSTGEKRILKPGDLTIQRSTLHQWSNPSMTKWTRMVGVMSECQPVVVGNQTLGAVFPKH</sequence>
<dbReference type="InterPro" id="IPR011051">
    <property type="entry name" value="RmlC_Cupin_sf"/>
</dbReference>
<comment type="caution">
    <text evidence="2">The sequence shown here is derived from an EMBL/GenBank/DDBJ whole genome shotgun (WGS) entry which is preliminary data.</text>
</comment>
<dbReference type="PANTHER" id="PTHR36156:SF3">
    <property type="entry name" value="CUPIN 2 CONSERVED BARREL DOMAIN-CONTAINING PROTEIN"/>
    <property type="match status" value="1"/>
</dbReference>
<evidence type="ECO:0000313" key="3">
    <source>
        <dbReference type="Proteomes" id="UP001166286"/>
    </source>
</evidence>
<dbReference type="EMBL" id="JAFEKC020000008">
    <property type="protein sequence ID" value="KAK0513074.1"/>
    <property type="molecule type" value="Genomic_DNA"/>
</dbReference>
<protein>
    <submittedName>
        <fullName evidence="2">Uncharacterized protein</fullName>
    </submittedName>
</protein>
<dbReference type="InterPro" id="IPR047142">
    <property type="entry name" value="OryJ/VirC-like"/>
</dbReference>
<dbReference type="Gene3D" id="2.60.120.10">
    <property type="entry name" value="Jelly Rolls"/>
    <property type="match status" value="1"/>
</dbReference>
<keyword evidence="3" id="KW-1185">Reference proteome</keyword>
<dbReference type="PANTHER" id="PTHR36156">
    <property type="entry name" value="SLR2101 PROTEIN"/>
    <property type="match status" value="1"/>
</dbReference>
<accession>A0AA39V5V5</accession>